<dbReference type="InterPro" id="IPR045564">
    <property type="entry name" value="DUF5910"/>
</dbReference>
<name>K1XVS9_MARBU</name>
<protein>
    <submittedName>
        <fullName evidence="2">Uncharacterized protein</fullName>
    </submittedName>
</protein>
<evidence type="ECO:0000256" key="1">
    <source>
        <dbReference type="SAM" id="SignalP"/>
    </source>
</evidence>
<keyword evidence="1" id="KW-0732">Signal</keyword>
<feature type="signal peptide" evidence="1">
    <location>
        <begin position="1"/>
        <end position="24"/>
    </location>
</feature>
<evidence type="ECO:0000313" key="2">
    <source>
        <dbReference type="EMBL" id="EKD16809.1"/>
    </source>
</evidence>
<dbReference type="eggNOG" id="ENOG502SUI0">
    <property type="taxonomic scope" value="Eukaryota"/>
</dbReference>
<evidence type="ECO:0000313" key="3">
    <source>
        <dbReference type="Proteomes" id="UP000006753"/>
    </source>
</evidence>
<keyword evidence="3" id="KW-1185">Reference proteome</keyword>
<dbReference type="EMBL" id="JH921438">
    <property type="protein sequence ID" value="EKD16809.1"/>
    <property type="molecule type" value="Genomic_DNA"/>
</dbReference>
<dbReference type="GeneID" id="18761213"/>
<gene>
    <name evidence="2" type="ORF">MBM_05278</name>
</gene>
<reference evidence="2 3" key="1">
    <citation type="journal article" date="2012" name="BMC Genomics">
        <title>Sequencing the genome of Marssonina brunnea reveals fungus-poplar co-evolution.</title>
        <authorList>
            <person name="Zhu S."/>
            <person name="Cao Y.-Z."/>
            <person name="Jiang C."/>
            <person name="Tan B.-Y."/>
            <person name="Wang Z."/>
            <person name="Feng S."/>
            <person name="Zhang L."/>
            <person name="Su X.-H."/>
            <person name="Brejova B."/>
            <person name="Vinar T."/>
            <person name="Xu M."/>
            <person name="Wang M.-X."/>
            <person name="Zhang S.-G."/>
            <person name="Huang M.-R."/>
            <person name="Wu R."/>
            <person name="Zhou Y."/>
        </authorList>
    </citation>
    <scope>NUCLEOTIDE SEQUENCE [LARGE SCALE GENOMIC DNA]</scope>
    <source>
        <strain evidence="2 3">MB_m1</strain>
    </source>
</reference>
<accession>K1XVS9</accession>
<dbReference type="OMA" id="CYEKKED"/>
<organism evidence="2 3">
    <name type="scientific">Marssonina brunnea f. sp. multigermtubi (strain MB_m1)</name>
    <name type="common">Marssonina leaf spot fungus</name>
    <dbReference type="NCBI Taxonomy" id="1072389"/>
    <lineage>
        <taxon>Eukaryota</taxon>
        <taxon>Fungi</taxon>
        <taxon>Dikarya</taxon>
        <taxon>Ascomycota</taxon>
        <taxon>Pezizomycotina</taxon>
        <taxon>Leotiomycetes</taxon>
        <taxon>Helotiales</taxon>
        <taxon>Drepanopezizaceae</taxon>
        <taxon>Drepanopeziza</taxon>
    </lineage>
</organism>
<sequence length="267" mass="29992">MVLLSQPICSILLALSLLCNGAYGEMKVIGYRTVNKWEASFINRRGKPYRNKGFDRDYGRYNQIGHGFYLTNEPASWSGPVWVIPWYCVIEADSEKMDQVSKVWVPKSYAKPVRGGKAQPTLLWDWEDENEETILEYIESLKVPDPAKAVRFAWMPKLPGKVQMVIPTDTINNDDLGFRAQCWDSKEGLESYSDTTVDWSSWVIDGDAGDPLPSTDPSSTVAPSTVAPNTVDPNTVDVDTVDPKSRGWHRKLLDCIGGLPCDFSCCW</sequence>
<dbReference type="OrthoDB" id="4540223at2759"/>
<dbReference type="KEGG" id="mbe:MBM_05278"/>
<dbReference type="InParanoid" id="K1XVS9"/>
<dbReference type="AlphaFoldDB" id="K1XVS9"/>
<dbReference type="Proteomes" id="UP000006753">
    <property type="component" value="Unassembled WGS sequence"/>
</dbReference>
<feature type="chain" id="PRO_5003853260" evidence="1">
    <location>
        <begin position="25"/>
        <end position="267"/>
    </location>
</feature>
<proteinExistence type="predicted"/>
<dbReference type="HOGENOM" id="CLU_091777_0_0_1"/>
<dbReference type="Pfam" id="PF19287">
    <property type="entry name" value="DUF5910"/>
    <property type="match status" value="1"/>
</dbReference>